<keyword evidence="2" id="KW-0732">Signal</keyword>
<keyword evidence="4" id="KW-1185">Reference proteome</keyword>
<feature type="signal peptide" evidence="2">
    <location>
        <begin position="1"/>
        <end position="18"/>
    </location>
</feature>
<organism evidence="3 4">
    <name type="scientific">Nicotiana attenuata</name>
    <name type="common">Coyote tobacco</name>
    <dbReference type="NCBI Taxonomy" id="49451"/>
    <lineage>
        <taxon>Eukaryota</taxon>
        <taxon>Viridiplantae</taxon>
        <taxon>Streptophyta</taxon>
        <taxon>Embryophyta</taxon>
        <taxon>Tracheophyta</taxon>
        <taxon>Spermatophyta</taxon>
        <taxon>Magnoliopsida</taxon>
        <taxon>eudicotyledons</taxon>
        <taxon>Gunneridae</taxon>
        <taxon>Pentapetalae</taxon>
        <taxon>asterids</taxon>
        <taxon>lamiids</taxon>
        <taxon>Solanales</taxon>
        <taxon>Solanaceae</taxon>
        <taxon>Nicotianoideae</taxon>
        <taxon>Nicotianeae</taxon>
        <taxon>Nicotiana</taxon>
    </lineage>
</organism>
<evidence type="ECO:0000256" key="2">
    <source>
        <dbReference type="SAM" id="SignalP"/>
    </source>
</evidence>
<comment type="caution">
    <text evidence="3">The sequence shown here is derived from an EMBL/GenBank/DDBJ whole genome shotgun (WGS) entry which is preliminary data.</text>
</comment>
<gene>
    <name evidence="3" type="ORF">A4A49_56912</name>
</gene>
<proteinExistence type="predicted"/>
<reference evidence="3" key="1">
    <citation type="submission" date="2016-11" db="EMBL/GenBank/DDBJ databases">
        <title>The genome of Nicotiana attenuata.</title>
        <authorList>
            <person name="Xu S."/>
            <person name="Brockmoeller T."/>
            <person name="Gaquerel E."/>
            <person name="Navarro A."/>
            <person name="Kuhl H."/>
            <person name="Gase K."/>
            <person name="Ling Z."/>
            <person name="Zhou W."/>
            <person name="Kreitzer C."/>
            <person name="Stanke M."/>
            <person name="Tang H."/>
            <person name="Lyons E."/>
            <person name="Pandey P."/>
            <person name="Pandey S.P."/>
            <person name="Timmermann B."/>
            <person name="Baldwin I.T."/>
        </authorList>
    </citation>
    <scope>NUCLEOTIDE SEQUENCE [LARGE SCALE GENOMIC DNA]</scope>
    <source>
        <strain evidence="3">UT</strain>
    </source>
</reference>
<protein>
    <submittedName>
        <fullName evidence="3">Uncharacterized protein</fullName>
    </submittedName>
</protein>
<evidence type="ECO:0000256" key="1">
    <source>
        <dbReference type="SAM" id="MobiDB-lite"/>
    </source>
</evidence>
<feature type="region of interest" description="Disordered" evidence="1">
    <location>
        <begin position="58"/>
        <end position="86"/>
    </location>
</feature>
<name>A0A314KIZ6_NICAT</name>
<accession>A0A314KIZ6</accession>
<dbReference type="EMBL" id="MJEQ01001808">
    <property type="protein sequence ID" value="OIT29346.1"/>
    <property type="molecule type" value="Genomic_DNA"/>
</dbReference>
<feature type="non-terminal residue" evidence="3">
    <location>
        <position position="1"/>
    </location>
</feature>
<sequence length="121" mass="12913">SPTPYLFSLSLSLSLSSSTFILLPELSGKASELEFSGEDFWAVEQSSDIEIFSGVTTTIGGNDDGERGLDTDAASTSPPPPRTTCAHGACKLRRDCGLLTVAPPASIVKNRIFEAHVRVLW</sequence>
<evidence type="ECO:0000313" key="3">
    <source>
        <dbReference type="EMBL" id="OIT29346.1"/>
    </source>
</evidence>
<feature type="chain" id="PRO_5016395246" evidence="2">
    <location>
        <begin position="19"/>
        <end position="121"/>
    </location>
</feature>
<dbReference type="AlphaFoldDB" id="A0A314KIZ6"/>
<dbReference type="Proteomes" id="UP000187609">
    <property type="component" value="Unassembled WGS sequence"/>
</dbReference>
<evidence type="ECO:0000313" key="4">
    <source>
        <dbReference type="Proteomes" id="UP000187609"/>
    </source>
</evidence>
<dbReference type="Gramene" id="OIT29346">
    <property type="protein sequence ID" value="OIT29346"/>
    <property type="gene ID" value="A4A49_56912"/>
</dbReference>